<dbReference type="AlphaFoldDB" id="A0A679JHQ2"/>
<name>A0A679JHQ2_9HYPH</name>
<feature type="transmembrane region" description="Helical" evidence="1">
    <location>
        <begin position="102"/>
        <end position="126"/>
    </location>
</feature>
<evidence type="ECO:0000313" key="2">
    <source>
        <dbReference type="EMBL" id="CAA2136933.1"/>
    </source>
</evidence>
<dbReference type="RefSeq" id="WP_339158994.1">
    <property type="nucleotide sequence ID" value="NZ_LR743510.1"/>
</dbReference>
<reference evidence="2" key="1">
    <citation type="submission" date="2019-12" db="EMBL/GenBank/DDBJ databases">
        <authorList>
            <person name="Cremers G."/>
        </authorList>
    </citation>
    <scope>NUCLEOTIDE SEQUENCE</scope>
    <source>
        <strain evidence="2">Mbul2</strain>
        <plasmid evidence="2">1</plasmid>
    </source>
</reference>
<gene>
    <name evidence="2" type="ORF">MBLL_00410</name>
</gene>
<keyword evidence="1" id="KW-0472">Membrane</keyword>
<organism evidence="2">
    <name type="scientific">Methylobacterium bullatum</name>
    <dbReference type="NCBI Taxonomy" id="570505"/>
    <lineage>
        <taxon>Bacteria</taxon>
        <taxon>Pseudomonadati</taxon>
        <taxon>Pseudomonadota</taxon>
        <taxon>Alphaproteobacteria</taxon>
        <taxon>Hyphomicrobiales</taxon>
        <taxon>Methylobacteriaceae</taxon>
        <taxon>Methylobacterium</taxon>
    </lineage>
</organism>
<proteinExistence type="predicted"/>
<protein>
    <submittedName>
        <fullName evidence="2">Uncharacterized protein</fullName>
    </submittedName>
</protein>
<keyword evidence="1" id="KW-1133">Transmembrane helix</keyword>
<geneLocation type="plasmid" evidence="2">
    <name>1</name>
</geneLocation>
<evidence type="ECO:0000256" key="1">
    <source>
        <dbReference type="SAM" id="Phobius"/>
    </source>
</evidence>
<dbReference type="EMBL" id="LR743510">
    <property type="protein sequence ID" value="CAA2136933.1"/>
    <property type="molecule type" value="Genomic_DNA"/>
</dbReference>
<keyword evidence="1" id="KW-0812">Transmembrane</keyword>
<keyword evidence="2" id="KW-0614">Plasmid</keyword>
<accession>A0A679JHQ2</accession>
<sequence length="166" mass="19203">MAHWNIRARLIDLGVMEMGSDFVTYNGVKVVMPDGKREFLGKLTMHNEVNSVFTETQGEFVQLYLSGRRKKYPAVVYGMKTENEDVYFGASPLKPLKVQARLYLLVSVPLCLIFVGFIWTPFLIWWHCYLSFWDPPRRKVFDVHEPGTEVEFPGSPRKRLAGRQTA</sequence>